<evidence type="ECO:0000256" key="3">
    <source>
        <dbReference type="ARBA" id="ARBA00022475"/>
    </source>
</evidence>
<dbReference type="Pfam" id="PF01435">
    <property type="entry name" value="Peptidase_M48"/>
    <property type="match status" value="1"/>
</dbReference>
<evidence type="ECO:0000256" key="10">
    <source>
        <dbReference type="ARBA" id="ARBA00023049"/>
    </source>
</evidence>
<dbReference type="GO" id="GO:0008270">
    <property type="term" value="F:zinc ion binding"/>
    <property type="evidence" value="ECO:0007669"/>
    <property type="project" value="UniProtKB-UniRule"/>
</dbReference>
<keyword evidence="3 12" id="KW-1003">Cell membrane</keyword>
<feature type="transmembrane region" description="Helical" evidence="12">
    <location>
        <begin position="32"/>
        <end position="49"/>
    </location>
</feature>
<keyword evidence="8 12" id="KW-0862">Zinc</keyword>
<evidence type="ECO:0000256" key="2">
    <source>
        <dbReference type="ARBA" id="ARBA00009779"/>
    </source>
</evidence>
<evidence type="ECO:0000256" key="6">
    <source>
        <dbReference type="ARBA" id="ARBA00022723"/>
    </source>
</evidence>
<gene>
    <name evidence="12" type="primary">htpX</name>
    <name evidence="14" type="ORF">JCM16774_1310</name>
</gene>
<evidence type="ECO:0000256" key="7">
    <source>
        <dbReference type="ARBA" id="ARBA00022801"/>
    </source>
</evidence>
<feature type="binding site" evidence="12">
    <location>
        <position position="135"/>
    </location>
    <ligand>
        <name>Zn(2+)</name>
        <dbReference type="ChEBI" id="CHEBI:29105"/>
        <note>catalytic</note>
    </ligand>
</feature>
<keyword evidence="11 12" id="KW-0472">Membrane</keyword>
<evidence type="ECO:0000313" key="14">
    <source>
        <dbReference type="EMBL" id="BBM36378.1"/>
    </source>
</evidence>
<dbReference type="CDD" id="cd07336">
    <property type="entry name" value="M48B_HtpX_like"/>
    <property type="match status" value="1"/>
</dbReference>
<dbReference type="AlphaFoldDB" id="A0A510JAL5"/>
<feature type="transmembrane region" description="Helical" evidence="12">
    <location>
        <begin position="181"/>
        <end position="201"/>
    </location>
</feature>
<keyword evidence="10 12" id="KW-0482">Metalloprotease</keyword>
<dbReference type="STRING" id="714315.GCA_000516535_01317"/>
<dbReference type="GO" id="GO:0005886">
    <property type="term" value="C:plasma membrane"/>
    <property type="evidence" value="ECO:0007669"/>
    <property type="project" value="UniProtKB-SubCell"/>
</dbReference>
<evidence type="ECO:0000256" key="8">
    <source>
        <dbReference type="ARBA" id="ARBA00022833"/>
    </source>
</evidence>
<dbReference type="HAMAP" id="MF_00188">
    <property type="entry name" value="Pept_M48_protease_HtpX"/>
    <property type="match status" value="1"/>
</dbReference>
<evidence type="ECO:0000256" key="1">
    <source>
        <dbReference type="ARBA" id="ARBA00004651"/>
    </source>
</evidence>
<name>A0A510JAL5_9FUSO</name>
<dbReference type="InterPro" id="IPR050083">
    <property type="entry name" value="HtpX_protease"/>
</dbReference>
<dbReference type="InterPro" id="IPR022919">
    <property type="entry name" value="Pept_M48_protease_HtpX"/>
</dbReference>
<comment type="cofactor">
    <cofactor evidence="12">
        <name>Zn(2+)</name>
        <dbReference type="ChEBI" id="CHEBI:29105"/>
    </cofactor>
    <text evidence="12">Binds 1 zinc ion per subunit.</text>
</comment>
<evidence type="ECO:0000259" key="13">
    <source>
        <dbReference type="Pfam" id="PF01435"/>
    </source>
</evidence>
<evidence type="ECO:0000256" key="5">
    <source>
        <dbReference type="ARBA" id="ARBA00022692"/>
    </source>
</evidence>
<feature type="transmembrane region" description="Helical" evidence="12">
    <location>
        <begin position="141"/>
        <end position="161"/>
    </location>
</feature>
<dbReference type="GO" id="GO:0006508">
    <property type="term" value="P:proteolysis"/>
    <property type="evidence" value="ECO:0007669"/>
    <property type="project" value="UniProtKB-KW"/>
</dbReference>
<dbReference type="RefSeq" id="WP_026737701.1">
    <property type="nucleotide sequence ID" value="NZ_AP019822.1"/>
</dbReference>
<dbReference type="Proteomes" id="UP000321606">
    <property type="component" value="Chromosome"/>
</dbReference>
<evidence type="ECO:0000313" key="15">
    <source>
        <dbReference type="Proteomes" id="UP000321606"/>
    </source>
</evidence>
<comment type="subcellular location">
    <subcellularLocation>
        <location evidence="1 12">Cell membrane</location>
        <topology evidence="1 12">Multi-pass membrane protein</topology>
    </subcellularLocation>
</comment>
<reference evidence="14 15" key="1">
    <citation type="submission" date="2019-07" db="EMBL/GenBank/DDBJ databases">
        <title>Complete Genome Sequence of Leptotrichia goodfellowii Strain JCM 16774.</title>
        <authorList>
            <person name="Watanabe S."/>
            <person name="Cui L."/>
        </authorList>
    </citation>
    <scope>NUCLEOTIDE SEQUENCE [LARGE SCALE GENOMIC DNA]</scope>
    <source>
        <strain evidence="14 15">JCM16774</strain>
    </source>
</reference>
<feature type="transmembrane region" description="Helical" evidence="12">
    <location>
        <begin position="9"/>
        <end position="26"/>
    </location>
</feature>
<dbReference type="NCBIfam" id="NF002826">
    <property type="entry name" value="PRK03001.1"/>
    <property type="match status" value="1"/>
</dbReference>
<keyword evidence="5 12" id="KW-0812">Transmembrane</keyword>
<evidence type="ECO:0000256" key="9">
    <source>
        <dbReference type="ARBA" id="ARBA00022989"/>
    </source>
</evidence>
<proteinExistence type="inferred from homology"/>
<feature type="binding site" evidence="12">
    <location>
        <position position="131"/>
    </location>
    <ligand>
        <name>Zn(2+)</name>
        <dbReference type="ChEBI" id="CHEBI:29105"/>
        <note>catalytic</note>
    </ligand>
</feature>
<feature type="active site" evidence="12">
    <location>
        <position position="132"/>
    </location>
</feature>
<keyword evidence="6 12" id="KW-0479">Metal-binding</keyword>
<accession>A0A510JAL5</accession>
<dbReference type="KEGG" id="lgo:JCM16774_1310"/>
<sequence>MFENSLKTGLLMTGLVALFVAIGSLFGREGALLGLLIAGGMSFFSYWNSDKLVLSSYRAQEVTEVNNPRLYRMVQNLAKNAGLPMPKIYIIPEQQPNAFATGRDPQHAAVACTQGLLEIMNDEELSGVLGHELGHVKHRDILISTIAATFAGAISNIARFLPYYGAGTRRRRNDDNGGTAALAMLLSLLAPIGALIIQMSISRKREFMADRAGAEFSGNPLYLRNALVKLETYSQRIQMNNRNPAYSHMFIVNPLAGLSGLANLFRTHPSTEERISELEKMARNKGY</sequence>
<keyword evidence="9 12" id="KW-1133">Transmembrane helix</keyword>
<feature type="domain" description="Peptidase M48" evidence="13">
    <location>
        <begin position="66"/>
        <end position="281"/>
    </location>
</feature>
<comment type="similarity">
    <text evidence="2 12">Belongs to the peptidase M48B family.</text>
</comment>
<keyword evidence="4 12" id="KW-0645">Protease</keyword>
<protein>
    <recommendedName>
        <fullName evidence="12">Protease HtpX homolog</fullName>
        <ecNumber evidence="12">3.4.24.-</ecNumber>
    </recommendedName>
</protein>
<dbReference type="EC" id="3.4.24.-" evidence="12"/>
<dbReference type="PANTHER" id="PTHR43221:SF1">
    <property type="entry name" value="PROTEASE HTPX"/>
    <property type="match status" value="1"/>
</dbReference>
<evidence type="ECO:0000256" key="11">
    <source>
        <dbReference type="ARBA" id="ARBA00023136"/>
    </source>
</evidence>
<feature type="binding site" evidence="12">
    <location>
        <position position="206"/>
    </location>
    <ligand>
        <name>Zn(2+)</name>
        <dbReference type="ChEBI" id="CHEBI:29105"/>
        <note>catalytic</note>
    </ligand>
</feature>
<evidence type="ECO:0000256" key="12">
    <source>
        <dbReference type="HAMAP-Rule" id="MF_00188"/>
    </source>
</evidence>
<organism evidence="14 15">
    <name type="scientific">Pseudoleptotrichia goodfellowii</name>
    <dbReference type="NCBI Taxonomy" id="157692"/>
    <lineage>
        <taxon>Bacteria</taxon>
        <taxon>Fusobacteriati</taxon>
        <taxon>Fusobacteriota</taxon>
        <taxon>Fusobacteriia</taxon>
        <taxon>Fusobacteriales</taxon>
        <taxon>Leptotrichiaceae</taxon>
        <taxon>Pseudoleptotrichia</taxon>
    </lineage>
</organism>
<dbReference type="PANTHER" id="PTHR43221">
    <property type="entry name" value="PROTEASE HTPX"/>
    <property type="match status" value="1"/>
</dbReference>
<evidence type="ECO:0000256" key="4">
    <source>
        <dbReference type="ARBA" id="ARBA00022670"/>
    </source>
</evidence>
<dbReference type="EMBL" id="AP019822">
    <property type="protein sequence ID" value="BBM36378.1"/>
    <property type="molecule type" value="Genomic_DNA"/>
</dbReference>
<dbReference type="InterPro" id="IPR001915">
    <property type="entry name" value="Peptidase_M48"/>
</dbReference>
<dbReference type="Gene3D" id="3.30.2010.10">
    <property type="entry name" value="Metalloproteases ('zincins'), catalytic domain"/>
    <property type="match status" value="1"/>
</dbReference>
<dbReference type="GO" id="GO:0004222">
    <property type="term" value="F:metalloendopeptidase activity"/>
    <property type="evidence" value="ECO:0007669"/>
    <property type="project" value="UniProtKB-UniRule"/>
</dbReference>
<dbReference type="OrthoDB" id="15218at2"/>
<keyword evidence="7 12" id="KW-0378">Hydrolase</keyword>